<evidence type="ECO:0000313" key="1">
    <source>
        <dbReference type="EMBL" id="KAF3536798.1"/>
    </source>
</evidence>
<dbReference type="AlphaFoldDB" id="A0A8S9QDX8"/>
<dbReference type="Proteomes" id="UP000712600">
    <property type="component" value="Unassembled WGS sequence"/>
</dbReference>
<protein>
    <submittedName>
        <fullName evidence="1">Uncharacterized protein</fullName>
    </submittedName>
</protein>
<sequence>MDDWGQLVASSSQLGGVFQSGPVWSGPSGYWTVLAARVGRWGRVQPRLNQDLGKHLGVDFRWRKLAREQLGGYGPVMGSYRRKGARGQVAPFRPIPCNRSPSSYRENSAQIVREKPRERDQRLKEKPCVKACSVLAKAWLWKTRLVEMDTRQKEKEKEKKVAQGDRTPKVLTWTVVKERHREDSSHGKMCGE</sequence>
<organism evidence="1 2">
    <name type="scientific">Brassica cretica</name>
    <name type="common">Mustard</name>
    <dbReference type="NCBI Taxonomy" id="69181"/>
    <lineage>
        <taxon>Eukaryota</taxon>
        <taxon>Viridiplantae</taxon>
        <taxon>Streptophyta</taxon>
        <taxon>Embryophyta</taxon>
        <taxon>Tracheophyta</taxon>
        <taxon>Spermatophyta</taxon>
        <taxon>Magnoliopsida</taxon>
        <taxon>eudicotyledons</taxon>
        <taxon>Gunneridae</taxon>
        <taxon>Pentapetalae</taxon>
        <taxon>rosids</taxon>
        <taxon>malvids</taxon>
        <taxon>Brassicales</taxon>
        <taxon>Brassicaceae</taxon>
        <taxon>Brassiceae</taxon>
        <taxon>Brassica</taxon>
    </lineage>
</organism>
<evidence type="ECO:0000313" key="2">
    <source>
        <dbReference type="Proteomes" id="UP000712600"/>
    </source>
</evidence>
<accession>A0A8S9QDX8</accession>
<name>A0A8S9QDX8_BRACR</name>
<gene>
    <name evidence="1" type="ORF">F2Q69_00022803</name>
</gene>
<dbReference type="EMBL" id="QGKX02001290">
    <property type="protein sequence ID" value="KAF3536798.1"/>
    <property type="molecule type" value="Genomic_DNA"/>
</dbReference>
<reference evidence="1" key="1">
    <citation type="submission" date="2019-12" db="EMBL/GenBank/DDBJ databases">
        <title>Genome sequencing and annotation of Brassica cretica.</title>
        <authorList>
            <person name="Studholme D.J."/>
            <person name="Sarris P."/>
        </authorList>
    </citation>
    <scope>NUCLEOTIDE SEQUENCE</scope>
    <source>
        <strain evidence="1">PFS-109/04</strain>
        <tissue evidence="1">Leaf</tissue>
    </source>
</reference>
<proteinExistence type="predicted"/>
<comment type="caution">
    <text evidence="1">The sequence shown here is derived from an EMBL/GenBank/DDBJ whole genome shotgun (WGS) entry which is preliminary data.</text>
</comment>